<dbReference type="EMBL" id="CACVAR010000274">
    <property type="protein sequence ID" value="CAA6817099.1"/>
    <property type="molecule type" value="Genomic_DNA"/>
</dbReference>
<gene>
    <name evidence="1" type="ORF">HELGO_WM48549</name>
</gene>
<accession>A0A6S6TQV8</accession>
<reference evidence="1" key="1">
    <citation type="submission" date="2020-01" db="EMBL/GenBank/DDBJ databases">
        <authorList>
            <person name="Meier V. D."/>
            <person name="Meier V D."/>
        </authorList>
    </citation>
    <scope>NUCLEOTIDE SEQUENCE</scope>
    <source>
        <strain evidence="1">HLG_WM_MAG_03</strain>
    </source>
</reference>
<dbReference type="AlphaFoldDB" id="A0A6S6TQV8"/>
<evidence type="ECO:0000313" key="1">
    <source>
        <dbReference type="EMBL" id="CAA6817099.1"/>
    </source>
</evidence>
<proteinExistence type="predicted"/>
<sequence length="408" mass="48001">MKNKYQDKLVHLTENEIEDLIKRYYDGEKNEVLIDEYNIDIRSALLVKTFPPKVHLDRLCPFCNITMFSYRESKSSFSKETIFCKECKHELNSSYCPCIRCKGNRLEKERLAKEEKRTLENREREVILDEYRRDKEDSIDISELDIQMKLYLSSLLRASLSEDLKDIKPLSNSSLKLTPITSDNTYERKIIPFLMKKRLIVLSPNTALDSVTIEENKIVRYIPVDGTYRLNISKDEVDIKPELLLYFEDEDIEEINKELLLTLWLEIGLYECLEYLYVQLDEYRLPSEHIGEKTISAIKEVLNHFSISQVFYFIYKAVKDSAAYYQKEGISKKHAVNLIAGNISRTMERAIAQNWDISKYGRDYNYPQSIVSEIFFDRVLKIGNRGFDSVAKNHFYTNKIESIILPMI</sequence>
<name>A0A6S6TQV8_9BACT</name>
<protein>
    <submittedName>
        <fullName evidence="1">Uncharacterized protein</fullName>
    </submittedName>
</protein>
<organism evidence="1">
    <name type="scientific">uncultured Sulfurovum sp</name>
    <dbReference type="NCBI Taxonomy" id="269237"/>
    <lineage>
        <taxon>Bacteria</taxon>
        <taxon>Pseudomonadati</taxon>
        <taxon>Campylobacterota</taxon>
        <taxon>Epsilonproteobacteria</taxon>
        <taxon>Campylobacterales</taxon>
        <taxon>Sulfurovaceae</taxon>
        <taxon>Sulfurovum</taxon>
        <taxon>environmental samples</taxon>
    </lineage>
</organism>